<proteinExistence type="predicted"/>
<reference evidence="2" key="1">
    <citation type="submission" date="2014-05" db="EMBL/GenBank/DDBJ databases">
        <authorList>
            <person name="Chronopoulou M."/>
        </authorList>
    </citation>
    <scope>NUCLEOTIDE SEQUENCE</scope>
    <source>
        <tissue evidence="2">Whole organism</tissue>
    </source>
</reference>
<keyword evidence="1" id="KW-0472">Membrane</keyword>
<evidence type="ECO:0000313" key="2">
    <source>
        <dbReference type="EMBL" id="CDW40581.1"/>
    </source>
</evidence>
<protein>
    <submittedName>
        <fullName evidence="2">Uncharacterized protein</fullName>
    </submittedName>
</protein>
<name>A0A0K2US65_LEPSM</name>
<keyword evidence="1" id="KW-1133">Transmembrane helix</keyword>
<dbReference type="AlphaFoldDB" id="A0A0K2US65"/>
<keyword evidence="1" id="KW-0812">Transmembrane</keyword>
<sequence length="55" mass="6297">MLLRVRYKNKRDVLFKIIISSLKISFFVDIVIDCCGLSPFGIMDLLLSMSSLMDP</sequence>
<accession>A0A0K2US65</accession>
<organism evidence="2">
    <name type="scientific">Lepeophtheirus salmonis</name>
    <name type="common">Salmon louse</name>
    <name type="synonym">Caligus salmonis</name>
    <dbReference type="NCBI Taxonomy" id="72036"/>
    <lineage>
        <taxon>Eukaryota</taxon>
        <taxon>Metazoa</taxon>
        <taxon>Ecdysozoa</taxon>
        <taxon>Arthropoda</taxon>
        <taxon>Crustacea</taxon>
        <taxon>Multicrustacea</taxon>
        <taxon>Hexanauplia</taxon>
        <taxon>Copepoda</taxon>
        <taxon>Siphonostomatoida</taxon>
        <taxon>Caligidae</taxon>
        <taxon>Lepeophtheirus</taxon>
    </lineage>
</organism>
<feature type="transmembrane region" description="Helical" evidence="1">
    <location>
        <begin position="21"/>
        <end position="43"/>
    </location>
</feature>
<evidence type="ECO:0000256" key="1">
    <source>
        <dbReference type="SAM" id="Phobius"/>
    </source>
</evidence>
<dbReference type="EMBL" id="HACA01023220">
    <property type="protein sequence ID" value="CDW40581.1"/>
    <property type="molecule type" value="Transcribed_RNA"/>
</dbReference>